<proteinExistence type="predicted"/>
<gene>
    <name evidence="1" type="ORF">WBA_LOCUS7964</name>
</gene>
<dbReference type="Proteomes" id="UP000270924">
    <property type="component" value="Unassembled WGS sequence"/>
</dbReference>
<reference evidence="1 2" key="1">
    <citation type="submission" date="2018-11" db="EMBL/GenBank/DDBJ databases">
        <authorList>
            <consortium name="Pathogen Informatics"/>
        </authorList>
    </citation>
    <scope>NUCLEOTIDE SEQUENCE [LARGE SCALE GENOMIC DNA]</scope>
</reference>
<name>A0A3P7FVK7_WUCBA</name>
<protein>
    <submittedName>
        <fullName evidence="1">Uncharacterized protein</fullName>
    </submittedName>
</protein>
<accession>A0A3P7FVK7</accession>
<evidence type="ECO:0000313" key="1">
    <source>
        <dbReference type="EMBL" id="VDM14578.1"/>
    </source>
</evidence>
<keyword evidence="2" id="KW-1185">Reference proteome</keyword>
<dbReference type="AlphaFoldDB" id="A0A3P7FVK7"/>
<evidence type="ECO:0000313" key="2">
    <source>
        <dbReference type="Proteomes" id="UP000270924"/>
    </source>
</evidence>
<organism evidence="1 2">
    <name type="scientific">Wuchereria bancrofti</name>
    <dbReference type="NCBI Taxonomy" id="6293"/>
    <lineage>
        <taxon>Eukaryota</taxon>
        <taxon>Metazoa</taxon>
        <taxon>Ecdysozoa</taxon>
        <taxon>Nematoda</taxon>
        <taxon>Chromadorea</taxon>
        <taxon>Rhabditida</taxon>
        <taxon>Spirurina</taxon>
        <taxon>Spiruromorpha</taxon>
        <taxon>Filarioidea</taxon>
        <taxon>Onchocercidae</taxon>
        <taxon>Wuchereria</taxon>
    </lineage>
</organism>
<sequence>MRRPYNGQVAALIVDPGTERTFFMQNEFSRHIFRDFLRAFHNGSLVPHVISQASQKEPKILKHNDLSVLSNSNAKSFRTDINSSEDAVVFFSGGNWHGPSASEIVFVTVSSFSSTYSTKFDSVYRDEMSKGVAMAVL</sequence>
<dbReference type="InParanoid" id="A0A3P7FVK7"/>
<dbReference type="OrthoDB" id="1910803at2759"/>
<dbReference type="EMBL" id="UYWW01006161">
    <property type="protein sequence ID" value="VDM14578.1"/>
    <property type="molecule type" value="Genomic_DNA"/>
</dbReference>